<dbReference type="SUPFAM" id="SSF49464">
    <property type="entry name" value="Carboxypeptidase regulatory domain-like"/>
    <property type="match status" value="1"/>
</dbReference>
<feature type="compositionally biased region" description="Low complexity" evidence="1">
    <location>
        <begin position="173"/>
        <end position="182"/>
    </location>
</feature>
<organism evidence="3 4">
    <name type="scientific">Neolewinella agarilytica</name>
    <dbReference type="NCBI Taxonomy" id="478744"/>
    <lineage>
        <taxon>Bacteria</taxon>
        <taxon>Pseudomonadati</taxon>
        <taxon>Bacteroidota</taxon>
        <taxon>Saprospiria</taxon>
        <taxon>Saprospirales</taxon>
        <taxon>Lewinellaceae</taxon>
        <taxon>Neolewinella</taxon>
    </lineage>
</organism>
<evidence type="ECO:0000313" key="4">
    <source>
        <dbReference type="Proteomes" id="UP000199021"/>
    </source>
</evidence>
<dbReference type="AlphaFoldDB" id="A0A1H9FBI6"/>
<accession>A0A1H9FBI6</accession>
<dbReference type="InterPro" id="IPR008969">
    <property type="entry name" value="CarboxyPept-like_regulatory"/>
</dbReference>
<gene>
    <name evidence="3" type="ORF">SAMN05444359_108168</name>
</gene>
<feature type="region of interest" description="Disordered" evidence="1">
    <location>
        <begin position="138"/>
        <end position="209"/>
    </location>
</feature>
<evidence type="ECO:0000256" key="2">
    <source>
        <dbReference type="SAM" id="Phobius"/>
    </source>
</evidence>
<dbReference type="EMBL" id="FOFB01000008">
    <property type="protein sequence ID" value="SEQ35311.1"/>
    <property type="molecule type" value="Genomic_DNA"/>
</dbReference>
<keyword evidence="4" id="KW-1185">Reference proteome</keyword>
<dbReference type="STRING" id="478744.SAMN05444359_108168"/>
<dbReference type="Gene3D" id="2.60.40.1120">
    <property type="entry name" value="Carboxypeptidase-like, regulatory domain"/>
    <property type="match status" value="1"/>
</dbReference>
<feature type="region of interest" description="Disordered" evidence="1">
    <location>
        <begin position="65"/>
        <end position="89"/>
    </location>
</feature>
<feature type="compositionally biased region" description="Polar residues" evidence="1">
    <location>
        <begin position="282"/>
        <end position="302"/>
    </location>
</feature>
<protein>
    <recommendedName>
        <fullName evidence="5">Carboxypeptidase regulatory-like domain-containing protein</fullName>
    </recommendedName>
</protein>
<feature type="region of interest" description="Disordered" evidence="1">
    <location>
        <begin position="226"/>
        <end position="302"/>
    </location>
</feature>
<proteinExistence type="predicted"/>
<dbReference type="InParanoid" id="A0A1H9FBI6"/>
<sequence length="478" mass="51894">MSETNPNITELLRRYLSGAITAPEEAELERLARKDETLRDAMQGLQSAPEEDHLARVERMKARVRQQAGQGARTPVQSKVKGSESPAGGAVVRPLQRYRYYAAAAVLLLLISAVFLLPRFQEEAFATDVAMKTEPIQETPAPEFSPAPEPDQAAEAEAPTPLAAENEPSDLRPGAATSAAAPKPAPRQQKDVVVSSPPPPSPPVTAEEEEMNDDIAEEVFVAAPTTAAPTAPPAIRRPSPAAVQRTDEAAAKLEARAEQERASVSRSRSQRSRAEADDMSVTAATTAGISNGPSILSGRVTNENGEPVANALVRQPGLPIGQRTDSNGVFQISADATATMLDISHPDFNEERVDVKSLGADLQITLEQEKRVDYAEWKKSWESTKIPLDDTPGYALPEEGYNALRKRIEENKPEGIPAGKIKFSFLVDTDGMLSDFIFRGQPEQATMDYIGTTIMNTSIWNVVKGEEPVRVYFKVVFE</sequence>
<evidence type="ECO:0000313" key="3">
    <source>
        <dbReference type="EMBL" id="SEQ35311.1"/>
    </source>
</evidence>
<keyword evidence="2" id="KW-0812">Transmembrane</keyword>
<reference evidence="4" key="1">
    <citation type="submission" date="2016-10" db="EMBL/GenBank/DDBJ databases">
        <authorList>
            <person name="Varghese N."/>
            <person name="Submissions S."/>
        </authorList>
    </citation>
    <scope>NUCLEOTIDE SEQUENCE [LARGE SCALE GENOMIC DNA]</scope>
    <source>
        <strain evidence="4">DSM 24740</strain>
    </source>
</reference>
<keyword evidence="2" id="KW-1133">Transmembrane helix</keyword>
<dbReference type="RefSeq" id="WP_090167626.1">
    <property type="nucleotide sequence ID" value="NZ_FOFB01000008.1"/>
</dbReference>
<feature type="transmembrane region" description="Helical" evidence="2">
    <location>
        <begin position="100"/>
        <end position="117"/>
    </location>
</feature>
<evidence type="ECO:0000256" key="1">
    <source>
        <dbReference type="SAM" id="MobiDB-lite"/>
    </source>
</evidence>
<feature type="compositionally biased region" description="Low complexity" evidence="1">
    <location>
        <begin position="150"/>
        <end position="166"/>
    </location>
</feature>
<name>A0A1H9FBI6_9BACT</name>
<dbReference type="Proteomes" id="UP000199021">
    <property type="component" value="Unassembled WGS sequence"/>
</dbReference>
<dbReference type="OrthoDB" id="1112758at2"/>
<keyword evidence="2" id="KW-0472">Membrane</keyword>
<feature type="compositionally biased region" description="Low complexity" evidence="1">
    <location>
        <begin position="226"/>
        <end position="242"/>
    </location>
</feature>
<evidence type="ECO:0008006" key="5">
    <source>
        <dbReference type="Google" id="ProtNLM"/>
    </source>
</evidence>
<feature type="compositionally biased region" description="Basic and acidic residues" evidence="1">
    <location>
        <begin position="245"/>
        <end position="263"/>
    </location>
</feature>